<feature type="region of interest" description="Disordered" evidence="1">
    <location>
        <begin position="1"/>
        <end position="230"/>
    </location>
</feature>
<sequence>MDGELSCQEASGSTEITGQIDTNNNNQTDEPELEESKDPLTGEPEEGLRVVKVGEKGEEDALREQSGEVEASAGDKDTTQTPPSEHVEGDAEEAELSDDKASADVDGKDAQPTSGEKDGEAERKEEKKGQQVEEAKSCETERGGEEMTGNNKENKKSQKEGASKGADGDGKATKEAEKTKTVEEEDVETKDKAKIKEVEKQGKPKRKSGPPSSSVSRPRPSARSMRAAAKNDIIAKFQQGAPESLADCCPLLEVEDMIMMGKHPDPMCVFTYVQSLCQGLSKIEKVRKDSTSGDGGEEKEKGEVSPEKDESAENQEEQKQGDLTETEGAGEEEHAPSSCEMEECSSIQSSIKD</sequence>
<feature type="compositionally biased region" description="Basic and acidic residues" evidence="1">
    <location>
        <begin position="152"/>
        <end position="182"/>
    </location>
</feature>
<evidence type="ECO:0000256" key="1">
    <source>
        <dbReference type="SAM" id="MobiDB-lite"/>
    </source>
</evidence>
<comment type="caution">
    <text evidence="2">The sequence shown here is derived from an EMBL/GenBank/DDBJ whole genome shotgun (WGS) entry which is preliminary data.</text>
</comment>
<feature type="compositionally biased region" description="Polar residues" evidence="1">
    <location>
        <begin position="8"/>
        <end position="28"/>
    </location>
</feature>
<dbReference type="AlphaFoldDB" id="A0A4Z2IIU7"/>
<feature type="compositionally biased region" description="Basic and acidic residues" evidence="1">
    <location>
        <begin position="189"/>
        <end position="202"/>
    </location>
</feature>
<feature type="compositionally biased region" description="Basic and acidic residues" evidence="1">
    <location>
        <begin position="97"/>
        <end position="145"/>
    </location>
</feature>
<gene>
    <name evidence="2" type="primary">Smtn</name>
    <name evidence="2" type="ORF">EYF80_011973</name>
</gene>
<evidence type="ECO:0000313" key="2">
    <source>
        <dbReference type="EMBL" id="TNN77675.1"/>
    </source>
</evidence>
<name>A0A4Z2IIU7_9TELE</name>
<accession>A0A4Z2IIU7</accession>
<proteinExistence type="predicted"/>
<dbReference type="Proteomes" id="UP000314294">
    <property type="component" value="Unassembled WGS sequence"/>
</dbReference>
<keyword evidence="3" id="KW-1185">Reference proteome</keyword>
<feature type="compositionally biased region" description="Low complexity" evidence="1">
    <location>
        <begin position="209"/>
        <end position="230"/>
    </location>
</feature>
<evidence type="ECO:0000313" key="3">
    <source>
        <dbReference type="Proteomes" id="UP000314294"/>
    </source>
</evidence>
<organism evidence="2 3">
    <name type="scientific">Liparis tanakae</name>
    <name type="common">Tanaka's snailfish</name>
    <dbReference type="NCBI Taxonomy" id="230148"/>
    <lineage>
        <taxon>Eukaryota</taxon>
        <taxon>Metazoa</taxon>
        <taxon>Chordata</taxon>
        <taxon>Craniata</taxon>
        <taxon>Vertebrata</taxon>
        <taxon>Euteleostomi</taxon>
        <taxon>Actinopterygii</taxon>
        <taxon>Neopterygii</taxon>
        <taxon>Teleostei</taxon>
        <taxon>Neoteleostei</taxon>
        <taxon>Acanthomorphata</taxon>
        <taxon>Eupercaria</taxon>
        <taxon>Perciformes</taxon>
        <taxon>Cottioidei</taxon>
        <taxon>Cottales</taxon>
        <taxon>Liparidae</taxon>
        <taxon>Liparis</taxon>
    </lineage>
</organism>
<feature type="region of interest" description="Disordered" evidence="1">
    <location>
        <begin position="286"/>
        <end position="353"/>
    </location>
</feature>
<protein>
    <submittedName>
        <fullName evidence="2">Smoothelin</fullName>
    </submittedName>
</protein>
<feature type="compositionally biased region" description="Basic and acidic residues" evidence="1">
    <location>
        <begin position="34"/>
        <end position="66"/>
    </location>
</feature>
<reference evidence="2 3" key="1">
    <citation type="submission" date="2019-03" db="EMBL/GenBank/DDBJ databases">
        <title>First draft genome of Liparis tanakae, snailfish: a comprehensive survey of snailfish specific genes.</title>
        <authorList>
            <person name="Kim W."/>
            <person name="Song I."/>
            <person name="Jeong J.-H."/>
            <person name="Kim D."/>
            <person name="Kim S."/>
            <person name="Ryu S."/>
            <person name="Song J.Y."/>
            <person name="Lee S.K."/>
        </authorList>
    </citation>
    <scope>NUCLEOTIDE SEQUENCE [LARGE SCALE GENOMIC DNA]</scope>
    <source>
        <tissue evidence="2">Muscle</tissue>
    </source>
</reference>
<dbReference type="EMBL" id="SRLO01000080">
    <property type="protein sequence ID" value="TNN77675.1"/>
    <property type="molecule type" value="Genomic_DNA"/>
</dbReference>
<dbReference type="OrthoDB" id="10017054at2759"/>
<feature type="compositionally biased region" description="Basic and acidic residues" evidence="1">
    <location>
        <begin position="286"/>
        <end position="322"/>
    </location>
</feature>